<evidence type="ECO:0000313" key="2">
    <source>
        <dbReference type="EMBL" id="KAL0468679.1"/>
    </source>
</evidence>
<feature type="region of interest" description="Disordered" evidence="1">
    <location>
        <begin position="39"/>
        <end position="64"/>
    </location>
</feature>
<evidence type="ECO:0000256" key="1">
    <source>
        <dbReference type="SAM" id="MobiDB-lite"/>
    </source>
</evidence>
<dbReference type="EMBL" id="JAVLET010000006">
    <property type="protein sequence ID" value="KAL0468679.1"/>
    <property type="molecule type" value="Genomic_DNA"/>
</dbReference>
<feature type="non-terminal residue" evidence="2">
    <location>
        <position position="1"/>
    </location>
</feature>
<evidence type="ECO:0000313" key="3">
    <source>
        <dbReference type="Proteomes" id="UP001451303"/>
    </source>
</evidence>
<sequence length="79" mass="8768">KFYQQDASYLTCDYFRGFSPFNPTLQFWLHHPVSVHKASIGNAKGANPPPSSWPRPEDAGNSSSTTRLLTFAYSDSLSA</sequence>
<name>A0ABR3D7S9_NEUIN</name>
<organism evidence="2 3">
    <name type="scientific">Neurospora intermedia</name>
    <dbReference type="NCBI Taxonomy" id="5142"/>
    <lineage>
        <taxon>Eukaryota</taxon>
        <taxon>Fungi</taxon>
        <taxon>Dikarya</taxon>
        <taxon>Ascomycota</taxon>
        <taxon>Pezizomycotina</taxon>
        <taxon>Sordariomycetes</taxon>
        <taxon>Sordariomycetidae</taxon>
        <taxon>Sordariales</taxon>
        <taxon>Sordariaceae</taxon>
        <taxon>Neurospora</taxon>
    </lineage>
</organism>
<keyword evidence="3" id="KW-1185">Reference proteome</keyword>
<reference evidence="2 3" key="1">
    <citation type="submission" date="2023-09" db="EMBL/GenBank/DDBJ databases">
        <title>Multi-omics analysis of a traditional fermented food reveals byproduct-associated fungal strains for waste-to-food upcycling.</title>
        <authorList>
            <consortium name="Lawrence Berkeley National Laboratory"/>
            <person name="Rekdal V.M."/>
            <person name="Villalobos-Escobedo J.M."/>
            <person name="Rodriguez-Valeron N."/>
            <person name="Garcia M.O."/>
            <person name="Vasquez D.P."/>
            <person name="Damayanti I."/>
            <person name="Sorensen P.M."/>
            <person name="Baidoo E.E."/>
            <person name="De Carvalho A.C."/>
            <person name="Riley R."/>
            <person name="Lipzen A."/>
            <person name="He G."/>
            <person name="Yan M."/>
            <person name="Haridas S."/>
            <person name="Daum C."/>
            <person name="Yoshinaga Y."/>
            <person name="Ng V."/>
            <person name="Grigoriev I.V."/>
            <person name="Munk R."/>
            <person name="Nuraida L."/>
            <person name="Wijaya C.H."/>
            <person name="Morales P.-C."/>
            <person name="Keasling J.D."/>
        </authorList>
    </citation>
    <scope>NUCLEOTIDE SEQUENCE [LARGE SCALE GENOMIC DNA]</scope>
    <source>
        <strain evidence="2 3">FGSC 2613</strain>
    </source>
</reference>
<gene>
    <name evidence="2" type="ORF">QR685DRAFT_444997</name>
</gene>
<dbReference type="Proteomes" id="UP001451303">
    <property type="component" value="Unassembled WGS sequence"/>
</dbReference>
<accession>A0ABR3D7S9</accession>
<comment type="caution">
    <text evidence="2">The sequence shown here is derived from an EMBL/GenBank/DDBJ whole genome shotgun (WGS) entry which is preliminary data.</text>
</comment>
<protein>
    <submittedName>
        <fullName evidence="2">Uncharacterized protein</fullName>
    </submittedName>
</protein>
<proteinExistence type="predicted"/>